<organism evidence="2 3">
    <name type="scientific">Batrachochytrium dendrobatidis (strain JAM81 / FGSC 10211)</name>
    <name type="common">Frog chytrid fungus</name>
    <dbReference type="NCBI Taxonomy" id="684364"/>
    <lineage>
        <taxon>Eukaryota</taxon>
        <taxon>Fungi</taxon>
        <taxon>Fungi incertae sedis</taxon>
        <taxon>Chytridiomycota</taxon>
        <taxon>Chytridiomycota incertae sedis</taxon>
        <taxon>Chytridiomycetes</taxon>
        <taxon>Rhizophydiales</taxon>
        <taxon>Rhizophydiales incertae sedis</taxon>
        <taxon>Batrachochytrium</taxon>
    </lineage>
</organism>
<sequence>MVTRNANLDMQPSRDNTYSYTHSTRAEYTAITQLQTQALIPITLQSTETIATDASDLCFQQQPLVEPPPYSPSTEDPPPYTIPKTQSIRSVQFRNMSRILALLDAVLNMILTFISGVMLTQANSTGMLPLLVPIGYTMSSYLGVAGYTHKKQPIVIMYIVFYFLRWAFDLTVLVYYGSINSPIMFRMPWSVFGLTLPMVGIRGLQQLILPCVDQEYTVDSGTCSNNAKLNGSATSFVSIMLVMASLIREFQLVPHLIVGVVLFTDGFITYRRYRDEDSAATVDTLSWLSYTRSARFQRELAAQLPISHNETFVNIFPRGTLLGELSAREMTVNTHAAG</sequence>
<evidence type="ECO:0000256" key="1">
    <source>
        <dbReference type="SAM" id="Phobius"/>
    </source>
</evidence>
<keyword evidence="1" id="KW-1133">Transmembrane helix</keyword>
<dbReference type="InParanoid" id="F4PFM5"/>
<dbReference type="EMBL" id="GL882943">
    <property type="protein sequence ID" value="EGF75969.1"/>
    <property type="molecule type" value="Genomic_DNA"/>
</dbReference>
<gene>
    <name evidence="2" type="ORF">BATDEDRAFT_28923</name>
</gene>
<feature type="transmembrane region" description="Helical" evidence="1">
    <location>
        <begin position="99"/>
        <end position="120"/>
    </location>
</feature>
<proteinExistence type="predicted"/>
<keyword evidence="1" id="KW-0812">Transmembrane</keyword>
<reference evidence="2 3" key="1">
    <citation type="submission" date="2009-12" db="EMBL/GenBank/DDBJ databases">
        <title>The draft genome of Batrachochytrium dendrobatidis.</title>
        <authorList>
            <consortium name="US DOE Joint Genome Institute (JGI-PGF)"/>
            <person name="Kuo A."/>
            <person name="Salamov A."/>
            <person name="Schmutz J."/>
            <person name="Lucas S."/>
            <person name="Pitluck S."/>
            <person name="Rosenblum E."/>
            <person name="Stajich J."/>
            <person name="Eisen M."/>
            <person name="Grigoriev I.V."/>
        </authorList>
    </citation>
    <scope>NUCLEOTIDE SEQUENCE [LARGE SCALE GENOMIC DNA]</scope>
    <source>
        <strain evidence="3">JAM81 / FGSC 10211</strain>
    </source>
</reference>
<keyword evidence="3" id="KW-1185">Reference proteome</keyword>
<evidence type="ECO:0000313" key="3">
    <source>
        <dbReference type="Proteomes" id="UP000007241"/>
    </source>
</evidence>
<feature type="transmembrane region" description="Helical" evidence="1">
    <location>
        <begin position="155"/>
        <end position="177"/>
    </location>
</feature>
<evidence type="ECO:0000313" key="2">
    <source>
        <dbReference type="EMBL" id="EGF75969.1"/>
    </source>
</evidence>
<dbReference type="RefSeq" id="XP_006683409.1">
    <property type="nucleotide sequence ID" value="XM_006683346.1"/>
</dbReference>
<dbReference type="Proteomes" id="UP000007241">
    <property type="component" value="Unassembled WGS sequence"/>
</dbReference>
<feature type="transmembrane region" description="Helical" evidence="1">
    <location>
        <begin position="126"/>
        <end position="148"/>
    </location>
</feature>
<dbReference type="HOGENOM" id="CLU_821324_0_0_1"/>
<dbReference type="OrthoDB" id="2137219at2759"/>
<keyword evidence="1" id="KW-0472">Membrane</keyword>
<accession>F4PFM5</accession>
<name>F4PFM5_BATDJ</name>
<dbReference type="GeneID" id="18239812"/>
<dbReference type="AlphaFoldDB" id="F4PFM5"/>
<protein>
    <submittedName>
        <fullName evidence="2">Uncharacterized protein</fullName>
    </submittedName>
</protein>